<dbReference type="PROSITE" id="PS51450">
    <property type="entry name" value="LRR"/>
    <property type="match status" value="1"/>
</dbReference>
<keyword evidence="12" id="KW-0325">Glycoprotein</keyword>
<evidence type="ECO:0000256" key="4">
    <source>
        <dbReference type="ARBA" id="ARBA00022614"/>
    </source>
</evidence>
<reference evidence="15" key="1">
    <citation type="submission" date="2018-11" db="EMBL/GenBank/DDBJ databases">
        <authorList>
            <person name="Alioto T."/>
            <person name="Alioto T."/>
        </authorList>
    </citation>
    <scope>NUCLEOTIDE SEQUENCE</scope>
</reference>
<evidence type="ECO:0000256" key="3">
    <source>
        <dbReference type="ARBA" id="ARBA00022588"/>
    </source>
</evidence>
<dbReference type="PANTHER" id="PTHR24365:SF541">
    <property type="entry name" value="PROTEIN TOLL-RELATED"/>
    <property type="match status" value="1"/>
</dbReference>
<sequence length="383" mass="44913">MEHALLCNFILMLFVLCSYFLYAKGIAYQCKENLKRGKLHVDCSNKGLLNLIFSGIPQVPSNAFSLNLQHNSIHIIRNKDLRHMTNLTVLDLSYNRLSYISGDAFNGLEKLQQLRLNNNELDYRHYETTRSFQPLKSLKLLSIENNAHLSYFPEEALAYLTKLEIFKVDLPKFSSISMSLNLGKEYRKLTHLHSLYLNGEAMILSSAVVIYKRWKLRYLYYTAKMKYTSIENGDEDSREYDYDAFISYSDEDRMFVINDCIKNLEQDRNLKLCIHERDFIPGHDITNNIVRAIQTSRKTICIITRSFLKSDFCMFELNMAKMESTHSRNGKNILVLVFNEKLSSKDLPLHLYEHIQKQSYLQYQNNEIANAFFWEKINDAIYA</sequence>
<keyword evidence="4" id="KW-0433">Leucine-rich repeat</keyword>
<evidence type="ECO:0000256" key="10">
    <source>
        <dbReference type="ARBA" id="ARBA00023136"/>
    </source>
</evidence>
<dbReference type="InterPro" id="IPR032675">
    <property type="entry name" value="LRR_dom_sf"/>
</dbReference>
<dbReference type="Pfam" id="PF13855">
    <property type="entry name" value="LRR_8"/>
    <property type="match status" value="1"/>
</dbReference>
<evidence type="ECO:0000313" key="15">
    <source>
        <dbReference type="EMBL" id="VDI24486.1"/>
    </source>
</evidence>
<dbReference type="Proteomes" id="UP000596742">
    <property type="component" value="Unassembled WGS sequence"/>
</dbReference>
<comment type="subcellular location">
    <subcellularLocation>
        <location evidence="1">Membrane</location>
        <topology evidence="1">Single-pass type I membrane protein</topology>
    </subcellularLocation>
</comment>
<dbReference type="Gene3D" id="3.80.10.10">
    <property type="entry name" value="Ribonuclease Inhibitor"/>
    <property type="match status" value="1"/>
</dbReference>
<dbReference type="OrthoDB" id="6148093at2759"/>
<evidence type="ECO:0000256" key="11">
    <source>
        <dbReference type="ARBA" id="ARBA00023170"/>
    </source>
</evidence>
<accession>A0A8B6DW03</accession>
<dbReference type="PROSITE" id="PS50104">
    <property type="entry name" value="TIR"/>
    <property type="match status" value="1"/>
</dbReference>
<dbReference type="SMART" id="SM00369">
    <property type="entry name" value="LRR_TYP"/>
    <property type="match status" value="3"/>
</dbReference>
<keyword evidence="16" id="KW-1185">Reference proteome</keyword>
<keyword evidence="6 13" id="KW-0732">Signal</keyword>
<keyword evidence="11 15" id="KW-0675">Receptor</keyword>
<evidence type="ECO:0000256" key="6">
    <source>
        <dbReference type="ARBA" id="ARBA00022729"/>
    </source>
</evidence>
<keyword evidence="9" id="KW-1133">Transmembrane helix</keyword>
<dbReference type="GO" id="GO:0045087">
    <property type="term" value="P:innate immune response"/>
    <property type="evidence" value="ECO:0007669"/>
    <property type="project" value="UniProtKB-KW"/>
</dbReference>
<organism evidence="15 16">
    <name type="scientific">Mytilus galloprovincialis</name>
    <name type="common">Mediterranean mussel</name>
    <dbReference type="NCBI Taxonomy" id="29158"/>
    <lineage>
        <taxon>Eukaryota</taxon>
        <taxon>Metazoa</taxon>
        <taxon>Spiralia</taxon>
        <taxon>Lophotrochozoa</taxon>
        <taxon>Mollusca</taxon>
        <taxon>Bivalvia</taxon>
        <taxon>Autobranchia</taxon>
        <taxon>Pteriomorphia</taxon>
        <taxon>Mytilida</taxon>
        <taxon>Mytiloidea</taxon>
        <taxon>Mytilidae</taxon>
        <taxon>Mytilinae</taxon>
        <taxon>Mytilus</taxon>
    </lineage>
</organism>
<dbReference type="SMART" id="SM00255">
    <property type="entry name" value="TIR"/>
    <property type="match status" value="1"/>
</dbReference>
<evidence type="ECO:0000256" key="7">
    <source>
        <dbReference type="ARBA" id="ARBA00022737"/>
    </source>
</evidence>
<evidence type="ECO:0000256" key="8">
    <source>
        <dbReference type="ARBA" id="ARBA00022859"/>
    </source>
</evidence>
<dbReference type="InterPro" id="IPR003591">
    <property type="entry name" value="Leu-rich_rpt_typical-subtyp"/>
</dbReference>
<dbReference type="PRINTS" id="PR01537">
    <property type="entry name" value="INTRLKN1R1F"/>
</dbReference>
<dbReference type="GO" id="GO:0007165">
    <property type="term" value="P:signal transduction"/>
    <property type="evidence" value="ECO:0007669"/>
    <property type="project" value="InterPro"/>
</dbReference>
<feature type="signal peptide" evidence="13">
    <location>
        <begin position="1"/>
        <end position="25"/>
    </location>
</feature>
<dbReference type="FunFam" id="3.40.50.10140:FF:000001">
    <property type="entry name" value="Toll-like receptor 2"/>
    <property type="match status" value="1"/>
</dbReference>
<evidence type="ECO:0000256" key="5">
    <source>
        <dbReference type="ARBA" id="ARBA00022692"/>
    </source>
</evidence>
<evidence type="ECO:0000256" key="2">
    <source>
        <dbReference type="ARBA" id="ARBA00009634"/>
    </source>
</evidence>
<dbReference type="EMBL" id="UYJE01004044">
    <property type="protein sequence ID" value="VDI24486.1"/>
    <property type="molecule type" value="Genomic_DNA"/>
</dbReference>
<keyword evidence="10" id="KW-0472">Membrane</keyword>
<dbReference type="PANTHER" id="PTHR24365">
    <property type="entry name" value="TOLL-LIKE RECEPTOR"/>
    <property type="match status" value="1"/>
</dbReference>
<evidence type="ECO:0000256" key="13">
    <source>
        <dbReference type="SAM" id="SignalP"/>
    </source>
</evidence>
<feature type="chain" id="PRO_5032388338" evidence="13">
    <location>
        <begin position="26"/>
        <end position="383"/>
    </location>
</feature>
<dbReference type="AlphaFoldDB" id="A0A8B6DW03"/>
<dbReference type="Pfam" id="PF01582">
    <property type="entry name" value="TIR"/>
    <property type="match status" value="1"/>
</dbReference>
<dbReference type="GO" id="GO:0038023">
    <property type="term" value="F:signaling receptor activity"/>
    <property type="evidence" value="ECO:0007669"/>
    <property type="project" value="TreeGrafter"/>
</dbReference>
<evidence type="ECO:0000259" key="14">
    <source>
        <dbReference type="PROSITE" id="PS50104"/>
    </source>
</evidence>
<keyword evidence="8" id="KW-0391">Immunity</keyword>
<dbReference type="Gene3D" id="3.40.50.10140">
    <property type="entry name" value="Toll/interleukin-1 receptor homology (TIR) domain"/>
    <property type="match status" value="1"/>
</dbReference>
<dbReference type="SUPFAM" id="SSF52058">
    <property type="entry name" value="L domain-like"/>
    <property type="match status" value="1"/>
</dbReference>
<dbReference type="InterPro" id="IPR001611">
    <property type="entry name" value="Leu-rich_rpt"/>
</dbReference>
<gene>
    <name evidence="15" type="ORF">MGAL_10B044520</name>
</gene>
<feature type="domain" description="TIR" evidence="14">
    <location>
        <begin position="240"/>
        <end position="381"/>
    </location>
</feature>
<proteinExistence type="inferred from homology"/>
<keyword evidence="3" id="KW-0399">Innate immunity</keyword>
<comment type="caution">
    <text evidence="15">The sequence shown here is derived from an EMBL/GenBank/DDBJ whole genome shotgun (WGS) entry which is preliminary data.</text>
</comment>
<dbReference type="GO" id="GO:0005886">
    <property type="term" value="C:plasma membrane"/>
    <property type="evidence" value="ECO:0007669"/>
    <property type="project" value="TreeGrafter"/>
</dbReference>
<protein>
    <submittedName>
        <fullName evidence="15">Toll-like receptor 4</fullName>
    </submittedName>
</protein>
<dbReference type="InterPro" id="IPR035897">
    <property type="entry name" value="Toll_tir_struct_dom_sf"/>
</dbReference>
<evidence type="ECO:0000256" key="12">
    <source>
        <dbReference type="ARBA" id="ARBA00023180"/>
    </source>
</evidence>
<dbReference type="InterPro" id="IPR000157">
    <property type="entry name" value="TIR_dom"/>
</dbReference>
<keyword evidence="5" id="KW-0812">Transmembrane</keyword>
<name>A0A8B6DW03_MYTGA</name>
<evidence type="ECO:0000313" key="16">
    <source>
        <dbReference type="Proteomes" id="UP000596742"/>
    </source>
</evidence>
<evidence type="ECO:0000256" key="1">
    <source>
        <dbReference type="ARBA" id="ARBA00004479"/>
    </source>
</evidence>
<keyword evidence="7" id="KW-0677">Repeat</keyword>
<evidence type="ECO:0000256" key="9">
    <source>
        <dbReference type="ARBA" id="ARBA00022989"/>
    </source>
</evidence>
<comment type="similarity">
    <text evidence="2">Belongs to the Toll-like receptor family.</text>
</comment>
<dbReference type="SUPFAM" id="SSF52200">
    <property type="entry name" value="Toll/Interleukin receptor TIR domain"/>
    <property type="match status" value="1"/>
</dbReference>